<evidence type="ECO:0000313" key="1">
    <source>
        <dbReference type="EMBL" id="CAG8523523.1"/>
    </source>
</evidence>
<feature type="non-terminal residue" evidence="1">
    <location>
        <position position="1"/>
    </location>
</feature>
<name>A0A9N9ABV0_FUNMO</name>
<protein>
    <submittedName>
        <fullName evidence="1">16122_t:CDS:1</fullName>
    </submittedName>
</protein>
<dbReference type="AlphaFoldDB" id="A0A9N9ABV0"/>
<keyword evidence="2" id="KW-1185">Reference proteome</keyword>
<dbReference type="Proteomes" id="UP000789375">
    <property type="component" value="Unassembled WGS sequence"/>
</dbReference>
<gene>
    <name evidence="1" type="ORF">FMOSSE_LOCUS5154</name>
</gene>
<organism evidence="1 2">
    <name type="scientific">Funneliformis mosseae</name>
    <name type="common">Endomycorrhizal fungus</name>
    <name type="synonym">Glomus mosseae</name>
    <dbReference type="NCBI Taxonomy" id="27381"/>
    <lineage>
        <taxon>Eukaryota</taxon>
        <taxon>Fungi</taxon>
        <taxon>Fungi incertae sedis</taxon>
        <taxon>Mucoromycota</taxon>
        <taxon>Glomeromycotina</taxon>
        <taxon>Glomeromycetes</taxon>
        <taxon>Glomerales</taxon>
        <taxon>Glomeraceae</taxon>
        <taxon>Funneliformis</taxon>
    </lineage>
</organism>
<comment type="caution">
    <text evidence="1">The sequence shown here is derived from an EMBL/GenBank/DDBJ whole genome shotgun (WGS) entry which is preliminary data.</text>
</comment>
<proteinExistence type="predicted"/>
<evidence type="ECO:0000313" key="2">
    <source>
        <dbReference type="Proteomes" id="UP000789375"/>
    </source>
</evidence>
<dbReference type="EMBL" id="CAJVPP010000945">
    <property type="protein sequence ID" value="CAG8523523.1"/>
    <property type="molecule type" value="Genomic_DNA"/>
</dbReference>
<sequence>MDRNGGKLNLEQTQHILNATIETVDQGLSLQRSIVEKFKKRVLDEPDIIAESYSESNAETDITEDS</sequence>
<accession>A0A9N9ABV0</accession>
<reference evidence="1" key="1">
    <citation type="submission" date="2021-06" db="EMBL/GenBank/DDBJ databases">
        <authorList>
            <person name="Kallberg Y."/>
            <person name="Tangrot J."/>
            <person name="Rosling A."/>
        </authorList>
    </citation>
    <scope>NUCLEOTIDE SEQUENCE</scope>
    <source>
        <strain evidence="1">87-6 pot B 2015</strain>
    </source>
</reference>